<organism evidence="4 5">
    <name type="scientific">Stenotrophomonas koreensis</name>
    <dbReference type="NCBI Taxonomy" id="266128"/>
    <lineage>
        <taxon>Bacteria</taxon>
        <taxon>Pseudomonadati</taxon>
        <taxon>Pseudomonadota</taxon>
        <taxon>Gammaproteobacteria</taxon>
        <taxon>Lysobacterales</taxon>
        <taxon>Lysobacteraceae</taxon>
        <taxon>Stenotrophomonas</taxon>
    </lineage>
</organism>
<dbReference type="CDD" id="cd19438">
    <property type="entry name" value="lipocalin_Blc-like"/>
    <property type="match status" value="1"/>
</dbReference>
<accession>A0A7W3YW52</accession>
<dbReference type="InterPro" id="IPR047202">
    <property type="entry name" value="Lipocalin_Blc-like_dom"/>
</dbReference>
<dbReference type="Proteomes" id="UP000550609">
    <property type="component" value="Unassembled WGS sequence"/>
</dbReference>
<dbReference type="GO" id="GO:0006950">
    <property type="term" value="P:response to stress"/>
    <property type="evidence" value="ECO:0007669"/>
    <property type="project" value="UniProtKB-ARBA"/>
</dbReference>
<feature type="domain" description="Lipocalin/cytosolic fatty-acid binding" evidence="3">
    <location>
        <begin position="37"/>
        <end position="177"/>
    </location>
</feature>
<keyword evidence="2" id="KW-0446">Lipid-binding</keyword>
<comment type="subunit">
    <text evidence="2">Homodimer.</text>
</comment>
<feature type="signal peptide" evidence="2">
    <location>
        <begin position="1"/>
        <end position="25"/>
    </location>
</feature>
<keyword evidence="2" id="KW-0998">Cell outer membrane</keyword>
<reference evidence="4 5" key="1">
    <citation type="submission" date="2020-08" db="EMBL/GenBank/DDBJ databases">
        <title>Stenotrophomonas sp. W1S232.</title>
        <authorList>
            <person name="Deng Y."/>
        </authorList>
    </citation>
    <scope>NUCLEOTIDE SEQUENCE [LARGE SCALE GENOMIC DNA]</scope>
    <source>
        <strain evidence="4 5">W1S232</strain>
    </source>
</reference>
<evidence type="ECO:0000256" key="1">
    <source>
        <dbReference type="ARBA" id="ARBA00006889"/>
    </source>
</evidence>
<comment type="similarity">
    <text evidence="1 2">Belongs to the calycin superfamily. Lipocalin family.</text>
</comment>
<dbReference type="InterPro" id="IPR000566">
    <property type="entry name" value="Lipocln_cytosolic_FA-bd_dom"/>
</dbReference>
<gene>
    <name evidence="4" type="ORF">H4O09_10830</name>
</gene>
<keyword evidence="2" id="KW-0449">Lipoprotein</keyword>
<evidence type="ECO:0000313" key="5">
    <source>
        <dbReference type="Proteomes" id="UP000550609"/>
    </source>
</evidence>
<dbReference type="GO" id="GO:0009279">
    <property type="term" value="C:cell outer membrane"/>
    <property type="evidence" value="ECO:0007669"/>
    <property type="project" value="UniProtKB-SubCell"/>
</dbReference>
<sequence>MRTVLPVWHRCLLLLLLLAAGAATASRDQPIQPVAQVDLPRFMGTWYLVGGILTPFEREAWNAVQTYTLQADGSIRTTLGFNHRGADGPRRQTEAPARVRPGTGNAVWDVRVIGPWKSQYVVGWLRQDYGLMVVARDARDYGWVFARSPSVPAAELERARQHLQGWGYDMARWRQVPHPLNRG</sequence>
<dbReference type="GO" id="GO:0008289">
    <property type="term" value="F:lipid binding"/>
    <property type="evidence" value="ECO:0007669"/>
    <property type="project" value="UniProtKB-UniRule"/>
</dbReference>
<comment type="function">
    <text evidence="2">Involved in the storage or transport of lipids necessary for membrane maintenance under stressful conditions. Displays a binding preference for lysophospholipids.</text>
</comment>
<dbReference type="PIRSF" id="PIRSF036893">
    <property type="entry name" value="Lipocalin_ApoD"/>
    <property type="match status" value="1"/>
</dbReference>
<evidence type="ECO:0000313" key="4">
    <source>
        <dbReference type="EMBL" id="MBB1117543.1"/>
    </source>
</evidence>
<dbReference type="EMBL" id="JACIUV010000004">
    <property type="protein sequence ID" value="MBB1117543.1"/>
    <property type="molecule type" value="Genomic_DNA"/>
</dbReference>
<evidence type="ECO:0000259" key="3">
    <source>
        <dbReference type="Pfam" id="PF08212"/>
    </source>
</evidence>
<proteinExistence type="inferred from homology"/>
<dbReference type="RefSeq" id="WP_182622544.1">
    <property type="nucleotide sequence ID" value="NZ_JACIUV010000004.1"/>
</dbReference>
<dbReference type="Pfam" id="PF08212">
    <property type="entry name" value="Lipocalin_2"/>
    <property type="match status" value="1"/>
</dbReference>
<protein>
    <recommendedName>
        <fullName evidence="2">Outer membrane lipoprotein Blc</fullName>
    </recommendedName>
</protein>
<dbReference type="SUPFAM" id="SSF50814">
    <property type="entry name" value="Lipocalins"/>
    <property type="match status" value="1"/>
</dbReference>
<dbReference type="PRINTS" id="PR01171">
    <property type="entry name" value="BCTLIPOCALIN"/>
</dbReference>
<name>A0A7W3YW52_9GAMM</name>
<dbReference type="InterPro" id="IPR002446">
    <property type="entry name" value="Lipocalin_bac"/>
</dbReference>
<dbReference type="InterPro" id="IPR012674">
    <property type="entry name" value="Calycin"/>
</dbReference>
<dbReference type="Gene3D" id="2.40.128.20">
    <property type="match status" value="1"/>
</dbReference>
<dbReference type="InterPro" id="IPR022271">
    <property type="entry name" value="Lipocalin_ApoD"/>
</dbReference>
<feature type="chain" id="PRO_5031674183" description="Outer membrane lipoprotein Blc" evidence="2">
    <location>
        <begin position="26"/>
        <end position="183"/>
    </location>
</feature>
<dbReference type="AlphaFoldDB" id="A0A7W3YW52"/>
<keyword evidence="2" id="KW-0732">Signal</keyword>
<comment type="subcellular location">
    <subcellularLocation>
        <location evidence="2">Cell outer membrane</location>
    </subcellularLocation>
</comment>
<dbReference type="PANTHER" id="PTHR10612:SF34">
    <property type="entry name" value="APOLIPOPROTEIN D"/>
    <property type="match status" value="1"/>
</dbReference>
<keyword evidence="2" id="KW-0472">Membrane</keyword>
<dbReference type="PANTHER" id="PTHR10612">
    <property type="entry name" value="APOLIPOPROTEIN D"/>
    <property type="match status" value="1"/>
</dbReference>
<evidence type="ECO:0000256" key="2">
    <source>
        <dbReference type="PIRNR" id="PIRNR036893"/>
    </source>
</evidence>
<comment type="caution">
    <text evidence="4">The sequence shown here is derived from an EMBL/GenBank/DDBJ whole genome shotgun (WGS) entry which is preliminary data.</text>
</comment>